<evidence type="ECO:0000256" key="8">
    <source>
        <dbReference type="RuleBase" id="RU363041"/>
    </source>
</evidence>
<keyword evidence="10" id="KW-1185">Reference proteome</keyword>
<evidence type="ECO:0000313" key="10">
    <source>
        <dbReference type="Proteomes" id="UP001259803"/>
    </source>
</evidence>
<feature type="transmembrane region" description="Helical" evidence="8">
    <location>
        <begin position="229"/>
        <end position="250"/>
    </location>
</feature>
<comment type="caution">
    <text evidence="9">The sequence shown here is derived from an EMBL/GenBank/DDBJ whole genome shotgun (WGS) entry which is preliminary data.</text>
</comment>
<gene>
    <name evidence="9" type="ORF">RM533_02700</name>
</gene>
<organism evidence="9 10">
    <name type="scientific">Croceicoccus esteveae</name>
    <dbReference type="NCBI Taxonomy" id="3075597"/>
    <lineage>
        <taxon>Bacteria</taxon>
        <taxon>Pseudomonadati</taxon>
        <taxon>Pseudomonadota</taxon>
        <taxon>Alphaproteobacteria</taxon>
        <taxon>Sphingomonadales</taxon>
        <taxon>Erythrobacteraceae</taxon>
        <taxon>Croceicoccus</taxon>
    </lineage>
</organism>
<evidence type="ECO:0000256" key="3">
    <source>
        <dbReference type="ARBA" id="ARBA00022448"/>
    </source>
</evidence>
<evidence type="ECO:0000256" key="6">
    <source>
        <dbReference type="ARBA" id="ARBA00022989"/>
    </source>
</evidence>
<proteinExistence type="inferred from homology"/>
<dbReference type="PANTHER" id="PTHR30269">
    <property type="entry name" value="TRANSMEMBRANE PROTEIN YFCA"/>
    <property type="match status" value="1"/>
</dbReference>
<accession>A0ABU2ZER4</accession>
<dbReference type="EMBL" id="JAVRHS010000001">
    <property type="protein sequence ID" value="MDT0575092.1"/>
    <property type="molecule type" value="Genomic_DNA"/>
</dbReference>
<evidence type="ECO:0000256" key="4">
    <source>
        <dbReference type="ARBA" id="ARBA00022475"/>
    </source>
</evidence>
<evidence type="ECO:0000256" key="2">
    <source>
        <dbReference type="ARBA" id="ARBA00009142"/>
    </source>
</evidence>
<dbReference type="Proteomes" id="UP001259803">
    <property type="component" value="Unassembled WGS sequence"/>
</dbReference>
<keyword evidence="6 8" id="KW-1133">Transmembrane helix</keyword>
<keyword evidence="3" id="KW-0813">Transport</keyword>
<keyword evidence="7 8" id="KW-0472">Membrane</keyword>
<dbReference type="Pfam" id="PF01925">
    <property type="entry name" value="TauE"/>
    <property type="match status" value="1"/>
</dbReference>
<reference evidence="9 10" key="1">
    <citation type="submission" date="2023-09" db="EMBL/GenBank/DDBJ databases">
        <authorList>
            <person name="Rey-Velasco X."/>
        </authorList>
    </citation>
    <scope>NUCLEOTIDE SEQUENCE [LARGE SCALE GENOMIC DNA]</scope>
    <source>
        <strain evidence="9 10">F390</strain>
    </source>
</reference>
<keyword evidence="4 8" id="KW-1003">Cell membrane</keyword>
<keyword evidence="5 8" id="KW-0812">Transmembrane</keyword>
<feature type="transmembrane region" description="Helical" evidence="8">
    <location>
        <begin position="7"/>
        <end position="33"/>
    </location>
</feature>
<dbReference type="InterPro" id="IPR002781">
    <property type="entry name" value="TM_pro_TauE-like"/>
</dbReference>
<evidence type="ECO:0000256" key="5">
    <source>
        <dbReference type="ARBA" id="ARBA00022692"/>
    </source>
</evidence>
<dbReference type="InterPro" id="IPR052017">
    <property type="entry name" value="TSUP"/>
</dbReference>
<feature type="transmembrane region" description="Helical" evidence="8">
    <location>
        <begin position="190"/>
        <end position="217"/>
    </location>
</feature>
<evidence type="ECO:0000256" key="7">
    <source>
        <dbReference type="ARBA" id="ARBA00023136"/>
    </source>
</evidence>
<dbReference type="RefSeq" id="WP_311339634.1">
    <property type="nucleotide sequence ID" value="NZ_JAVRHS010000001.1"/>
</dbReference>
<feature type="transmembrane region" description="Helical" evidence="8">
    <location>
        <begin position="101"/>
        <end position="119"/>
    </location>
</feature>
<evidence type="ECO:0000256" key="1">
    <source>
        <dbReference type="ARBA" id="ARBA00004651"/>
    </source>
</evidence>
<sequence length="252" mass="26727">MDIELSIIIVLTLVALLTGFIDSIAGGGGLIMMPALLFAGLPPQLALGTNKIQSVFGTSMAYRNYARAGLVEWRKEKWLALLAFAGAAIGALVVQQVSARVLELIVPLFLLAVAIYVIASPRMDDAQAHQRLTRKGYAPVVTGIGFYDGFFGPGTGSFLAASLVGLRGEGLTRATGHAKLFNMLTNLGSVIVFAFGGKIIWLLGLSMAVGSMTGSWLGSRTAVKHGARLIRPLLVIISVALTARLLWGWFQA</sequence>
<feature type="transmembrane region" description="Helical" evidence="8">
    <location>
        <begin position="78"/>
        <end position="94"/>
    </location>
</feature>
<comment type="subcellular location">
    <subcellularLocation>
        <location evidence="1 8">Cell membrane</location>
        <topology evidence="1 8">Multi-pass membrane protein</topology>
    </subcellularLocation>
</comment>
<name>A0ABU2ZER4_9SPHN</name>
<protein>
    <recommendedName>
        <fullName evidence="8">Probable membrane transporter protein</fullName>
    </recommendedName>
</protein>
<dbReference type="PANTHER" id="PTHR30269:SF0">
    <property type="entry name" value="MEMBRANE TRANSPORTER PROTEIN YFCA-RELATED"/>
    <property type="match status" value="1"/>
</dbReference>
<evidence type="ECO:0000313" key="9">
    <source>
        <dbReference type="EMBL" id="MDT0575092.1"/>
    </source>
</evidence>
<comment type="similarity">
    <text evidence="2 8">Belongs to the 4-toluene sulfonate uptake permease (TSUP) (TC 2.A.102) family.</text>
</comment>